<dbReference type="GO" id="GO:0006310">
    <property type="term" value="P:DNA recombination"/>
    <property type="evidence" value="ECO:0007669"/>
    <property type="project" value="UniProtKB-KW"/>
</dbReference>
<dbReference type="Pfam" id="PF13102">
    <property type="entry name" value="Phage_int_SAM_5"/>
    <property type="match status" value="1"/>
</dbReference>
<dbReference type="PANTHER" id="PTHR30349">
    <property type="entry name" value="PHAGE INTEGRASE-RELATED"/>
    <property type="match status" value="1"/>
</dbReference>
<evidence type="ECO:0000313" key="5">
    <source>
        <dbReference type="Proteomes" id="UP000806522"/>
    </source>
</evidence>
<evidence type="ECO:0000259" key="3">
    <source>
        <dbReference type="Pfam" id="PF13102"/>
    </source>
</evidence>
<proteinExistence type="predicted"/>
<dbReference type="PANTHER" id="PTHR30349:SF64">
    <property type="entry name" value="PROPHAGE INTEGRASE INTD-RELATED"/>
    <property type="match status" value="1"/>
</dbReference>
<feature type="domain" description="Phage integrase SAM-like" evidence="3">
    <location>
        <begin position="122"/>
        <end position="223"/>
    </location>
</feature>
<evidence type="ECO:0000313" key="4">
    <source>
        <dbReference type="EMBL" id="MBE6269826.1"/>
    </source>
</evidence>
<dbReference type="EMBL" id="SUYC01000002">
    <property type="protein sequence ID" value="MBE6269826.1"/>
    <property type="molecule type" value="Genomic_DNA"/>
</dbReference>
<keyword evidence="2" id="KW-0233">DNA recombination</keyword>
<dbReference type="InterPro" id="IPR025269">
    <property type="entry name" value="SAM-like_dom"/>
</dbReference>
<dbReference type="InterPro" id="IPR010998">
    <property type="entry name" value="Integrase_recombinase_N"/>
</dbReference>
<accession>A0A9D5NYG6</accession>
<dbReference type="InterPro" id="IPR011010">
    <property type="entry name" value="DNA_brk_join_enz"/>
</dbReference>
<gene>
    <name evidence="4" type="ORF">E7101_02610</name>
</gene>
<dbReference type="Gene3D" id="1.10.150.130">
    <property type="match status" value="1"/>
</dbReference>
<dbReference type="AlphaFoldDB" id="A0A9D5NYG6"/>
<reference evidence="4" key="1">
    <citation type="submission" date="2019-04" db="EMBL/GenBank/DDBJ databases">
        <title>Evolution of Biomass-Degrading Anaerobic Consortia Revealed by Metagenomics.</title>
        <authorList>
            <person name="Peng X."/>
        </authorList>
    </citation>
    <scope>NUCLEOTIDE SEQUENCE</scope>
    <source>
        <strain evidence="4">SIG140</strain>
    </source>
</reference>
<dbReference type="SUPFAM" id="SSF56349">
    <property type="entry name" value="DNA breaking-rejoining enzymes"/>
    <property type="match status" value="1"/>
</dbReference>
<protein>
    <submittedName>
        <fullName evidence="4">Integrase</fullName>
    </submittedName>
</protein>
<dbReference type="Gene3D" id="1.10.443.10">
    <property type="entry name" value="Intergrase catalytic core"/>
    <property type="match status" value="1"/>
</dbReference>
<sequence length="484" mass="55840">MKALKTSINCNPVDNCWIKLVLDKRTNKTTDEYPMAICFTIERKRLYFKLTSMPYQKEKYFNEVCSVTNSRSLLMPVYKEWEGILDGYREKVVKLGKTQTLTLDLIKTYLTGAETNGEVSKSFVGVWESIIARMKKEDRVGTAENYQWALNSFLKYAGNVKGFKVDKNVIDKWNDVMKNGTIENGRLVGQIADATRGMYLRTCRVVWNECIRQGYLTEDKYPFSNKDNTLISIPRGKRRQQSYLSVDEMTQLYNVFVEKCYPDSWSPDYKKRAHQSLGLFLAQYLCNGFNLADAGRLQYNRTYFAEGGRAFEFMRKKTSARSNSMSVVIVPIIEPLKVILDEIGAKPEKDAYVFPQIFNGATDELTRRKLTVQENSNIKDRMIRICNEVLGWDKVVSGTWARHSFATNLKLAGVEELYISESMGHSQGNDVTSGYQDMYPLEIRFRNNSKLLNVETKEEPIDIDKLSKKEMKELLRKMMEKGGI</sequence>
<dbReference type="GO" id="GO:0015074">
    <property type="term" value="P:DNA integration"/>
    <property type="evidence" value="ECO:0007669"/>
    <property type="project" value="InterPro"/>
</dbReference>
<organism evidence="4 5">
    <name type="scientific">Xylanibacter ruminicola</name>
    <name type="common">Prevotella ruminicola</name>
    <dbReference type="NCBI Taxonomy" id="839"/>
    <lineage>
        <taxon>Bacteria</taxon>
        <taxon>Pseudomonadati</taxon>
        <taxon>Bacteroidota</taxon>
        <taxon>Bacteroidia</taxon>
        <taxon>Bacteroidales</taxon>
        <taxon>Prevotellaceae</taxon>
        <taxon>Xylanibacter</taxon>
    </lineage>
</organism>
<dbReference type="InterPro" id="IPR013762">
    <property type="entry name" value="Integrase-like_cat_sf"/>
</dbReference>
<name>A0A9D5NYG6_XYLRU</name>
<comment type="caution">
    <text evidence="4">The sequence shown here is derived from an EMBL/GenBank/DDBJ whole genome shotgun (WGS) entry which is preliminary data.</text>
</comment>
<evidence type="ECO:0000256" key="2">
    <source>
        <dbReference type="ARBA" id="ARBA00023172"/>
    </source>
</evidence>
<dbReference type="Proteomes" id="UP000806522">
    <property type="component" value="Unassembled WGS sequence"/>
</dbReference>
<dbReference type="InterPro" id="IPR050090">
    <property type="entry name" value="Tyrosine_recombinase_XerCD"/>
</dbReference>
<evidence type="ECO:0000256" key="1">
    <source>
        <dbReference type="ARBA" id="ARBA00023125"/>
    </source>
</evidence>
<dbReference type="GO" id="GO:0003677">
    <property type="term" value="F:DNA binding"/>
    <property type="evidence" value="ECO:0007669"/>
    <property type="project" value="UniProtKB-KW"/>
</dbReference>
<keyword evidence="1" id="KW-0238">DNA-binding</keyword>